<dbReference type="VEuPathDB" id="VectorBase:GPPI014899"/>
<reference evidence="2" key="1">
    <citation type="submission" date="2015-01" db="EMBL/GenBank/DDBJ databases">
        <authorList>
            <person name="Aksoy S."/>
            <person name="Warren W."/>
            <person name="Wilson R.K."/>
        </authorList>
    </citation>
    <scope>NUCLEOTIDE SEQUENCE [LARGE SCALE GENOMIC DNA]</scope>
    <source>
        <strain evidence="2">IAEA</strain>
    </source>
</reference>
<protein>
    <submittedName>
        <fullName evidence="1">Uncharacterized protein</fullName>
    </submittedName>
</protein>
<keyword evidence="2" id="KW-1185">Reference proteome</keyword>
<name>A0A1B0B0M2_9MUSC</name>
<accession>A0A1B0B0M2</accession>
<dbReference type="EnsemblMetazoa" id="GPPI014899-RA">
    <property type="protein sequence ID" value="GPPI014899-PA"/>
    <property type="gene ID" value="GPPI014899"/>
</dbReference>
<sequence length="171" mass="19005">MKWRSNVNDSHMKSLVALNLSKAFSDALQEISNESLRQLLELHVDNSLLINPIKSKTMLLGNANPFGSHLRIPIGYYSYSITHPQVLYGLKVAAGATASNFLKLSRVVNSIVRYVHGLRAREHGFEDVKQFLGCTFGTFSLWLKGGVPLNPCPEFVFMSSTRNPQVSVPLS</sequence>
<dbReference type="Proteomes" id="UP000092460">
    <property type="component" value="Unassembled WGS sequence"/>
</dbReference>
<dbReference type="EMBL" id="JXJN01006780">
    <property type="status" value="NOT_ANNOTATED_CDS"/>
    <property type="molecule type" value="Genomic_DNA"/>
</dbReference>
<evidence type="ECO:0000313" key="1">
    <source>
        <dbReference type="EnsemblMetazoa" id="GPPI014899-PA"/>
    </source>
</evidence>
<reference evidence="1" key="2">
    <citation type="submission" date="2020-05" db="UniProtKB">
        <authorList>
            <consortium name="EnsemblMetazoa"/>
        </authorList>
    </citation>
    <scope>IDENTIFICATION</scope>
    <source>
        <strain evidence="1">IAEA</strain>
    </source>
</reference>
<dbReference type="AlphaFoldDB" id="A0A1B0B0M2"/>
<proteinExistence type="predicted"/>
<organism evidence="1 2">
    <name type="scientific">Glossina palpalis gambiensis</name>
    <dbReference type="NCBI Taxonomy" id="67801"/>
    <lineage>
        <taxon>Eukaryota</taxon>
        <taxon>Metazoa</taxon>
        <taxon>Ecdysozoa</taxon>
        <taxon>Arthropoda</taxon>
        <taxon>Hexapoda</taxon>
        <taxon>Insecta</taxon>
        <taxon>Pterygota</taxon>
        <taxon>Neoptera</taxon>
        <taxon>Endopterygota</taxon>
        <taxon>Diptera</taxon>
        <taxon>Brachycera</taxon>
        <taxon>Muscomorpha</taxon>
        <taxon>Hippoboscoidea</taxon>
        <taxon>Glossinidae</taxon>
        <taxon>Glossina</taxon>
    </lineage>
</organism>
<evidence type="ECO:0000313" key="2">
    <source>
        <dbReference type="Proteomes" id="UP000092460"/>
    </source>
</evidence>